<proteinExistence type="predicted"/>
<dbReference type="InterPro" id="IPR029063">
    <property type="entry name" value="SAM-dependent_MTases_sf"/>
</dbReference>
<dbReference type="Gene3D" id="3.40.50.150">
    <property type="entry name" value="Vaccinia Virus protein VP39"/>
    <property type="match status" value="1"/>
</dbReference>
<gene>
    <name evidence="1" type="ORF">LCGC14_1197620</name>
</gene>
<dbReference type="EMBL" id="LAZR01006130">
    <property type="protein sequence ID" value="KKM94506.1"/>
    <property type="molecule type" value="Genomic_DNA"/>
</dbReference>
<dbReference type="Pfam" id="PF13489">
    <property type="entry name" value="Methyltransf_23"/>
    <property type="match status" value="1"/>
</dbReference>
<accession>A0A0F9M558</accession>
<dbReference type="PANTHER" id="PTHR43861">
    <property type="entry name" value="TRANS-ACONITATE 2-METHYLTRANSFERASE-RELATED"/>
    <property type="match status" value="1"/>
</dbReference>
<organism evidence="1">
    <name type="scientific">marine sediment metagenome</name>
    <dbReference type="NCBI Taxonomy" id="412755"/>
    <lineage>
        <taxon>unclassified sequences</taxon>
        <taxon>metagenomes</taxon>
        <taxon>ecological metagenomes</taxon>
    </lineage>
</organism>
<dbReference type="AlphaFoldDB" id="A0A0F9M558"/>
<evidence type="ECO:0000313" key="1">
    <source>
        <dbReference type="EMBL" id="KKM94506.1"/>
    </source>
</evidence>
<dbReference type="PANTHER" id="PTHR43861:SF6">
    <property type="entry name" value="METHYLTRANSFERASE TYPE 11"/>
    <property type="match status" value="1"/>
</dbReference>
<dbReference type="SUPFAM" id="SSF53335">
    <property type="entry name" value="S-adenosyl-L-methionine-dependent methyltransferases"/>
    <property type="match status" value="1"/>
</dbReference>
<dbReference type="CDD" id="cd02440">
    <property type="entry name" value="AdoMet_MTases"/>
    <property type="match status" value="1"/>
</dbReference>
<name>A0A0F9M558_9ZZZZ</name>
<evidence type="ECO:0008006" key="2">
    <source>
        <dbReference type="Google" id="ProtNLM"/>
    </source>
</evidence>
<comment type="caution">
    <text evidence="1">The sequence shown here is derived from an EMBL/GenBank/DDBJ whole genome shotgun (WGS) entry which is preliminary data.</text>
</comment>
<reference evidence="1" key="1">
    <citation type="journal article" date="2015" name="Nature">
        <title>Complex archaea that bridge the gap between prokaryotes and eukaryotes.</title>
        <authorList>
            <person name="Spang A."/>
            <person name="Saw J.H."/>
            <person name="Jorgensen S.L."/>
            <person name="Zaremba-Niedzwiedzka K."/>
            <person name="Martijn J."/>
            <person name="Lind A.E."/>
            <person name="van Eijk R."/>
            <person name="Schleper C."/>
            <person name="Guy L."/>
            <person name="Ettema T.J."/>
        </authorList>
    </citation>
    <scope>NUCLEOTIDE SEQUENCE</scope>
</reference>
<sequence>MEEPIKNKININEGVRVQEVHTCLLCNSKGILLYQDLRDRLFNALGNWSLIRCQECGLVWLNPQPIPENIGKLYANYFTHSIDIKNPILASLRKKVWRILLATTFGYNNILNSSSSKSKWIGKALSLVPLLKERVESSIMYLNGSWKGKLLDIGCGNGQFLATMRDLGWEIQGIEPDKQAARFARDRFGIQVIASTLEEAKIPNESFDAIILRHVIEHVSDAIRFLEKCHRILKPTGKLVILTPNIESMAHRIFKESWRDLDPPRHFYLFSLFTLRICAERAGFQIEILVTTAQSAKWVWLRSKIIQNKGTYSKIDITKMMKMKGVAFQFLEAMTRNLWKNIGEELLLIASKKQKIA</sequence>
<protein>
    <recommendedName>
        <fullName evidence="2">Methyltransferase type 11 domain-containing protein</fullName>
    </recommendedName>
</protein>